<feature type="transmembrane region" description="Helical" evidence="1">
    <location>
        <begin position="7"/>
        <end position="26"/>
    </location>
</feature>
<feature type="transmembrane region" description="Helical" evidence="1">
    <location>
        <begin position="205"/>
        <end position="225"/>
    </location>
</feature>
<evidence type="ECO:0000313" key="3">
    <source>
        <dbReference type="Proteomes" id="UP001216907"/>
    </source>
</evidence>
<keyword evidence="1" id="KW-0472">Membrane</keyword>
<dbReference type="EMBL" id="JARRAG010000002">
    <property type="protein sequence ID" value="MDG3005095.1"/>
    <property type="molecule type" value="Genomic_DNA"/>
</dbReference>
<organism evidence="2 3">
    <name type="scientific">Paludisphaera mucosa</name>
    <dbReference type="NCBI Taxonomy" id="3030827"/>
    <lineage>
        <taxon>Bacteria</taxon>
        <taxon>Pseudomonadati</taxon>
        <taxon>Planctomycetota</taxon>
        <taxon>Planctomycetia</taxon>
        <taxon>Isosphaerales</taxon>
        <taxon>Isosphaeraceae</taxon>
        <taxon>Paludisphaera</taxon>
    </lineage>
</organism>
<keyword evidence="1" id="KW-0812">Transmembrane</keyword>
<sequence>MGRWLPGLAILMVVGGFGLVAVGPGTAEGGRFAIPSGMTLYTAGWLLGGVLAGCRTRRRNRSEPWSSGSEGDAARPFAAVSRALAASSRTGLVLMLVGSWIAPAAIRGLLGIPTLLAEAVACFIASTAIRRPGNFAPAVGAVLLVVGWLLAALAAMEVAQVAGDARAGGRGVPALLPFAVAAPILVGVGFGLHAGAGRRDRLGRAAVVVGLLLAVALLAALTRGFPPRSL</sequence>
<evidence type="ECO:0000313" key="2">
    <source>
        <dbReference type="EMBL" id="MDG3005095.1"/>
    </source>
</evidence>
<dbReference type="RefSeq" id="WP_277861444.1">
    <property type="nucleotide sequence ID" value="NZ_JARRAG010000002.1"/>
</dbReference>
<protein>
    <submittedName>
        <fullName evidence="2">Uncharacterized protein</fullName>
    </submittedName>
</protein>
<feature type="transmembrane region" description="Helical" evidence="1">
    <location>
        <begin position="32"/>
        <end position="54"/>
    </location>
</feature>
<comment type="caution">
    <text evidence="2">The sequence shown here is derived from an EMBL/GenBank/DDBJ whole genome shotgun (WGS) entry which is preliminary data.</text>
</comment>
<evidence type="ECO:0000256" key="1">
    <source>
        <dbReference type="SAM" id="Phobius"/>
    </source>
</evidence>
<name>A0ABT6FCK7_9BACT</name>
<accession>A0ABT6FCK7</accession>
<keyword evidence="3" id="KW-1185">Reference proteome</keyword>
<proteinExistence type="predicted"/>
<reference evidence="2 3" key="1">
    <citation type="submission" date="2023-03" db="EMBL/GenBank/DDBJ databases">
        <title>Paludisphaera mucosa sp. nov. a novel planctomycete from northern fen.</title>
        <authorList>
            <person name="Ivanova A."/>
        </authorList>
    </citation>
    <scope>NUCLEOTIDE SEQUENCE [LARGE SCALE GENOMIC DNA]</scope>
    <source>
        <strain evidence="2 3">Pla2</strain>
    </source>
</reference>
<keyword evidence="1" id="KW-1133">Transmembrane helix</keyword>
<feature type="transmembrane region" description="Helical" evidence="1">
    <location>
        <begin position="174"/>
        <end position="193"/>
    </location>
</feature>
<feature type="transmembrane region" description="Helical" evidence="1">
    <location>
        <begin position="141"/>
        <end position="162"/>
    </location>
</feature>
<gene>
    <name evidence="2" type="ORF">PZE19_15005</name>
</gene>
<dbReference type="Proteomes" id="UP001216907">
    <property type="component" value="Unassembled WGS sequence"/>
</dbReference>